<proteinExistence type="inferred from homology"/>
<dbReference type="InterPro" id="IPR036312">
    <property type="entry name" value="Bifun_inhib/LTP/seed_sf"/>
</dbReference>
<dbReference type="AlphaFoldDB" id="A0AAV1QYD2"/>
<keyword evidence="7" id="KW-1185">Reference proteome</keyword>
<dbReference type="CDD" id="cd01960">
    <property type="entry name" value="nsLTP1"/>
    <property type="match status" value="1"/>
</dbReference>
<feature type="chain" id="PRO_5043931627" description="Non-specific lipid-transfer protein" evidence="4">
    <location>
        <begin position="29"/>
        <end position="178"/>
    </location>
</feature>
<organism evidence="6 7">
    <name type="scientific">Dovyalis caffra</name>
    <dbReference type="NCBI Taxonomy" id="77055"/>
    <lineage>
        <taxon>Eukaryota</taxon>
        <taxon>Viridiplantae</taxon>
        <taxon>Streptophyta</taxon>
        <taxon>Embryophyta</taxon>
        <taxon>Tracheophyta</taxon>
        <taxon>Spermatophyta</taxon>
        <taxon>Magnoliopsida</taxon>
        <taxon>eudicotyledons</taxon>
        <taxon>Gunneridae</taxon>
        <taxon>Pentapetalae</taxon>
        <taxon>rosids</taxon>
        <taxon>fabids</taxon>
        <taxon>Malpighiales</taxon>
        <taxon>Salicaceae</taxon>
        <taxon>Flacourtieae</taxon>
        <taxon>Dovyalis</taxon>
    </lineage>
</organism>
<dbReference type="InterPro" id="IPR016140">
    <property type="entry name" value="Bifunc_inhib/LTP/seed_store"/>
</dbReference>
<keyword evidence="3" id="KW-0446">Lipid-binding</keyword>
<evidence type="ECO:0000256" key="1">
    <source>
        <dbReference type="ARBA" id="ARBA00009748"/>
    </source>
</evidence>
<feature type="domain" description="Bifunctional inhibitor/plant lipid transfer protein/seed storage helical" evidence="5">
    <location>
        <begin position="32"/>
        <end position="118"/>
    </location>
</feature>
<evidence type="ECO:0000256" key="3">
    <source>
        <dbReference type="RuleBase" id="RU000628"/>
    </source>
</evidence>
<feature type="signal peptide" evidence="4">
    <location>
        <begin position="1"/>
        <end position="28"/>
    </location>
</feature>
<keyword evidence="2" id="KW-1015">Disulfide bond</keyword>
<dbReference type="InterPro" id="IPR000528">
    <property type="entry name" value="Plant_nsLTP"/>
</dbReference>
<dbReference type="EMBL" id="CAWUPB010000850">
    <property type="protein sequence ID" value="CAK7325134.1"/>
    <property type="molecule type" value="Genomic_DNA"/>
</dbReference>
<name>A0AAV1QYD2_9ROSI</name>
<dbReference type="GO" id="GO:0008289">
    <property type="term" value="F:lipid binding"/>
    <property type="evidence" value="ECO:0007669"/>
    <property type="project" value="UniProtKB-KW"/>
</dbReference>
<comment type="similarity">
    <text evidence="1 3">Belongs to the plant LTP family.</text>
</comment>
<dbReference type="SMART" id="SM00499">
    <property type="entry name" value="AAI"/>
    <property type="match status" value="1"/>
</dbReference>
<evidence type="ECO:0000313" key="7">
    <source>
        <dbReference type="Proteomes" id="UP001314170"/>
    </source>
</evidence>
<comment type="caution">
    <text evidence="6">The sequence shown here is derived from an EMBL/GenBank/DDBJ whole genome shotgun (WGS) entry which is preliminary data.</text>
</comment>
<dbReference type="PRINTS" id="PR00382">
    <property type="entry name" value="LIPIDTRNSFER"/>
</dbReference>
<gene>
    <name evidence="6" type="ORF">DCAF_LOCUS2806</name>
</gene>
<accession>A0AAV1QYD2</accession>
<dbReference type="PANTHER" id="PTHR33076">
    <property type="entry name" value="NON-SPECIFIC LIPID-TRANSFER PROTEIN 2-RELATED"/>
    <property type="match status" value="1"/>
</dbReference>
<protein>
    <recommendedName>
        <fullName evidence="3">Non-specific lipid-transfer protein</fullName>
    </recommendedName>
</protein>
<evidence type="ECO:0000256" key="4">
    <source>
        <dbReference type="SAM" id="SignalP"/>
    </source>
</evidence>
<dbReference type="Gene3D" id="1.10.110.10">
    <property type="entry name" value="Plant lipid-transfer and hydrophobic proteins"/>
    <property type="match status" value="1"/>
</dbReference>
<keyword evidence="3" id="KW-0813">Transport</keyword>
<dbReference type="Proteomes" id="UP001314170">
    <property type="component" value="Unassembled WGS sequence"/>
</dbReference>
<reference evidence="6 7" key="1">
    <citation type="submission" date="2024-01" db="EMBL/GenBank/DDBJ databases">
        <authorList>
            <person name="Waweru B."/>
        </authorList>
    </citation>
    <scope>NUCLEOTIDE SEQUENCE [LARGE SCALE GENOMIC DNA]</scope>
</reference>
<sequence length="178" mass="19582">MVKKLDGAKWALGLVILWLSLGAAIVNATISCEEATATLTPCIPFFLGNLPPTPSDGCCAGAQKLDKLAASSSLDRKHLCECFVSAMKSYPVKPERVKQLPKLCKLKITIPSDPKVDCSKIHIIQNVISLHDPKSILSTDFNAKLNIINNKKGTDYITNLEGRVEAEYRSRDYNAWHN</sequence>
<evidence type="ECO:0000259" key="5">
    <source>
        <dbReference type="SMART" id="SM00499"/>
    </source>
</evidence>
<dbReference type="PROSITE" id="PS51257">
    <property type="entry name" value="PROKAR_LIPOPROTEIN"/>
    <property type="match status" value="1"/>
</dbReference>
<evidence type="ECO:0000313" key="6">
    <source>
        <dbReference type="EMBL" id="CAK7325134.1"/>
    </source>
</evidence>
<dbReference type="Pfam" id="PF00234">
    <property type="entry name" value="Tryp_alpha_amyl"/>
    <property type="match status" value="1"/>
</dbReference>
<evidence type="ECO:0000256" key="2">
    <source>
        <dbReference type="ARBA" id="ARBA00023157"/>
    </source>
</evidence>
<keyword evidence="4" id="KW-0732">Signal</keyword>
<dbReference type="SUPFAM" id="SSF47699">
    <property type="entry name" value="Bifunctional inhibitor/lipid-transfer protein/seed storage 2S albumin"/>
    <property type="match status" value="1"/>
</dbReference>
<comment type="function">
    <text evidence="3">Plant non-specific lipid-transfer proteins transfer phospholipids as well as galactolipids across membranes. May play a role in wax or cutin deposition in the cell walls of expanding epidermal cells and certain secretory tissues.</text>
</comment>
<dbReference type="GO" id="GO:0006869">
    <property type="term" value="P:lipid transport"/>
    <property type="evidence" value="ECO:0007669"/>
    <property type="project" value="InterPro"/>
</dbReference>